<dbReference type="EMBL" id="CM055114">
    <property type="protein sequence ID" value="KAJ7514637.1"/>
    <property type="molecule type" value="Genomic_DNA"/>
</dbReference>
<evidence type="ECO:0000313" key="2">
    <source>
        <dbReference type="Proteomes" id="UP001162992"/>
    </source>
</evidence>
<evidence type="ECO:0000313" key="1">
    <source>
        <dbReference type="EMBL" id="KAJ7514637.1"/>
    </source>
</evidence>
<dbReference type="Proteomes" id="UP001162992">
    <property type="component" value="Chromosome 23"/>
</dbReference>
<organism evidence="1 2">
    <name type="scientific">Diphasiastrum complanatum</name>
    <name type="common">Issler's clubmoss</name>
    <name type="synonym">Lycopodium complanatum</name>
    <dbReference type="NCBI Taxonomy" id="34168"/>
    <lineage>
        <taxon>Eukaryota</taxon>
        <taxon>Viridiplantae</taxon>
        <taxon>Streptophyta</taxon>
        <taxon>Embryophyta</taxon>
        <taxon>Tracheophyta</taxon>
        <taxon>Lycopodiopsida</taxon>
        <taxon>Lycopodiales</taxon>
        <taxon>Lycopodiaceae</taxon>
        <taxon>Lycopodioideae</taxon>
        <taxon>Diphasiastrum</taxon>
    </lineage>
</organism>
<accession>A0ACC2AC10</accession>
<reference evidence="2" key="1">
    <citation type="journal article" date="2024" name="Proc. Natl. Acad. Sci. U.S.A.">
        <title>Extraordinary preservation of gene collinearity over three hundred million years revealed in homosporous lycophytes.</title>
        <authorList>
            <person name="Li C."/>
            <person name="Wickell D."/>
            <person name="Kuo L.Y."/>
            <person name="Chen X."/>
            <person name="Nie B."/>
            <person name="Liao X."/>
            <person name="Peng D."/>
            <person name="Ji J."/>
            <person name="Jenkins J."/>
            <person name="Williams M."/>
            <person name="Shu S."/>
            <person name="Plott C."/>
            <person name="Barry K."/>
            <person name="Rajasekar S."/>
            <person name="Grimwood J."/>
            <person name="Han X."/>
            <person name="Sun S."/>
            <person name="Hou Z."/>
            <person name="He W."/>
            <person name="Dai G."/>
            <person name="Sun C."/>
            <person name="Schmutz J."/>
            <person name="Leebens-Mack J.H."/>
            <person name="Li F.W."/>
            <person name="Wang L."/>
        </authorList>
    </citation>
    <scope>NUCLEOTIDE SEQUENCE [LARGE SCALE GENOMIC DNA]</scope>
    <source>
        <strain evidence="2">cv. PW_Plant_1</strain>
    </source>
</reference>
<name>A0ACC2AC10_DIPCM</name>
<comment type="caution">
    <text evidence="1">The sequence shown here is derived from an EMBL/GenBank/DDBJ whole genome shotgun (WGS) entry which is preliminary data.</text>
</comment>
<protein>
    <submittedName>
        <fullName evidence="1">Uncharacterized protein</fullName>
    </submittedName>
</protein>
<keyword evidence="2" id="KW-1185">Reference proteome</keyword>
<gene>
    <name evidence="1" type="ORF">O6H91_23G053400</name>
</gene>
<proteinExistence type="predicted"/>
<sequence length="390" mass="44287">MVAGAQIIRSLVSKKRRRLIAAGYDLDMSYITDRLLAMSFPAQDMMAMFRNPMWQVKHVLDTRHGSHYKVYNLCVESTYDPANFHGRVECFPFDDNHVPPLSLIKLFCENLDEWLASDPQNVAVVHCKAGKGRTGLMVCAYLVYTGMSAEEALKLYASRRTYNNEGVTIPSQRHYVGYWSQILLFPTHDQQGRPEVHLPVAQQRELRRIRLYDTLTTSDVRFVISQQKQIPGQIYMPCEEVARGCCKALKKGVDRTVSPRYYLSLLSKDNTERSCEEPRPRFVVQMDTERTVLQKKACLDHYFDRALAVAGDVRAIFYDGSGGRLFYACFNTFFISNSVLQLGQGDLDKVGSRAKSFCGPTFCVELLFGPVEPKIPLANGSTQENHDASF</sequence>